<keyword evidence="7" id="KW-1185">Reference proteome</keyword>
<gene>
    <name evidence="6" type="ORF">B0I18_1046</name>
</gene>
<protein>
    <recommendedName>
        <fullName evidence="2">starch synthase</fullName>
        <ecNumber evidence="2">2.4.1.21</ecNumber>
    </recommendedName>
</protein>
<feature type="domain" description="Starch synthase catalytic" evidence="5">
    <location>
        <begin position="8"/>
        <end position="230"/>
    </location>
</feature>
<dbReference type="EC" id="2.4.1.21" evidence="2"/>
<evidence type="ECO:0000313" key="6">
    <source>
        <dbReference type="EMBL" id="PSK91912.1"/>
    </source>
</evidence>
<comment type="caution">
    <text evidence="6">The sequence shown here is derived from an EMBL/GenBank/DDBJ whole genome shotgun (WGS) entry which is preliminary data.</text>
</comment>
<keyword evidence="4" id="KW-0808">Transferase</keyword>
<name>A0A2P8D3Y2_9BACT</name>
<dbReference type="Pfam" id="PF08323">
    <property type="entry name" value="Glyco_transf_5"/>
    <property type="match status" value="1"/>
</dbReference>
<evidence type="ECO:0000256" key="2">
    <source>
        <dbReference type="ARBA" id="ARBA00012588"/>
    </source>
</evidence>
<dbReference type="RefSeq" id="WP_245882090.1">
    <property type="nucleotide sequence ID" value="NZ_PYGD01000004.1"/>
</dbReference>
<dbReference type="AlphaFoldDB" id="A0A2P8D3Y2"/>
<comment type="catalytic activity">
    <reaction evidence="1">
        <text>[(1-&gt;4)-alpha-D-glucosyl](n) + ADP-alpha-D-glucose = [(1-&gt;4)-alpha-D-glucosyl](n+1) + ADP + H(+)</text>
        <dbReference type="Rhea" id="RHEA:18189"/>
        <dbReference type="Rhea" id="RHEA-COMP:9584"/>
        <dbReference type="Rhea" id="RHEA-COMP:9587"/>
        <dbReference type="ChEBI" id="CHEBI:15378"/>
        <dbReference type="ChEBI" id="CHEBI:15444"/>
        <dbReference type="ChEBI" id="CHEBI:57498"/>
        <dbReference type="ChEBI" id="CHEBI:456216"/>
        <dbReference type="EC" id="2.4.1.21"/>
    </reaction>
</comment>
<accession>A0A2P8D3Y2</accession>
<dbReference type="Gene3D" id="3.40.50.2000">
    <property type="entry name" value="Glycogen Phosphorylase B"/>
    <property type="match status" value="1"/>
</dbReference>
<dbReference type="PANTHER" id="PTHR45825">
    <property type="entry name" value="GRANULE-BOUND STARCH SYNTHASE 1, CHLOROPLASTIC/AMYLOPLASTIC"/>
    <property type="match status" value="1"/>
</dbReference>
<dbReference type="GO" id="GO:0009011">
    <property type="term" value="F:alpha-1,4-glucan glucosyltransferase (ADP-glucose donor) activity"/>
    <property type="evidence" value="ECO:0007669"/>
    <property type="project" value="UniProtKB-EC"/>
</dbReference>
<evidence type="ECO:0000256" key="4">
    <source>
        <dbReference type="ARBA" id="ARBA00022679"/>
    </source>
</evidence>
<proteinExistence type="predicted"/>
<dbReference type="InterPro" id="IPR013534">
    <property type="entry name" value="Starch_synth_cat_dom"/>
</dbReference>
<evidence type="ECO:0000256" key="3">
    <source>
        <dbReference type="ARBA" id="ARBA00022676"/>
    </source>
</evidence>
<evidence type="ECO:0000259" key="5">
    <source>
        <dbReference type="Pfam" id="PF08323"/>
    </source>
</evidence>
<evidence type="ECO:0000313" key="7">
    <source>
        <dbReference type="Proteomes" id="UP000240572"/>
    </source>
</evidence>
<reference evidence="6 7" key="1">
    <citation type="submission" date="2018-03" db="EMBL/GenBank/DDBJ databases">
        <title>Genomic Encyclopedia of Type Strains, Phase III (KMG-III): the genomes of soil and plant-associated and newly described type strains.</title>
        <authorList>
            <person name="Whitman W."/>
        </authorList>
    </citation>
    <scope>NUCLEOTIDE SEQUENCE [LARGE SCALE GENOMIC DNA]</scope>
    <source>
        <strain evidence="6 7">CGMCC 1.12700</strain>
    </source>
</reference>
<dbReference type="PANTHER" id="PTHR45825:SF11">
    <property type="entry name" value="ALPHA AMYLASE DOMAIN-CONTAINING PROTEIN"/>
    <property type="match status" value="1"/>
</dbReference>
<evidence type="ECO:0000256" key="1">
    <source>
        <dbReference type="ARBA" id="ARBA00001478"/>
    </source>
</evidence>
<sequence>MSIQSKKRILIVTNELSPYLELTDFATILNKLSVKTFDSGMEIRVIMPRFGIINERRHRLHEVVRLSGINVVVDKEDHPLLIKVASLPNARLQVYFMDNEDFFKRKAVFRDEHQHFFDDNPERLIFFCKSALEIVKKFGWPPDVIHCHGWMTSLVPLFLKTAYKKEPVFVHSKTIFTAQRPQFEESLGEGFVKMVMNSAAIKDKELEPYNKSDNEALIYGACKYADVIVHGEPGLEDTSLSEFKSGRHKKVVSYSDEWMENIDPLFELYQSLTQE</sequence>
<organism evidence="6 7">
    <name type="scientific">Taibaiella chishuiensis</name>
    <dbReference type="NCBI Taxonomy" id="1434707"/>
    <lineage>
        <taxon>Bacteria</taxon>
        <taxon>Pseudomonadati</taxon>
        <taxon>Bacteroidota</taxon>
        <taxon>Chitinophagia</taxon>
        <taxon>Chitinophagales</taxon>
        <taxon>Chitinophagaceae</taxon>
        <taxon>Taibaiella</taxon>
    </lineage>
</organism>
<dbReference type="Proteomes" id="UP000240572">
    <property type="component" value="Unassembled WGS sequence"/>
</dbReference>
<dbReference type="SUPFAM" id="SSF53756">
    <property type="entry name" value="UDP-Glycosyltransferase/glycogen phosphorylase"/>
    <property type="match status" value="1"/>
</dbReference>
<dbReference type="EMBL" id="PYGD01000004">
    <property type="protein sequence ID" value="PSK91912.1"/>
    <property type="molecule type" value="Genomic_DNA"/>
</dbReference>
<keyword evidence="3" id="KW-0328">Glycosyltransferase</keyword>